<evidence type="ECO:0000256" key="7">
    <source>
        <dbReference type="ARBA" id="ARBA00022857"/>
    </source>
</evidence>
<dbReference type="GO" id="GO:0000049">
    <property type="term" value="F:tRNA binding"/>
    <property type="evidence" value="ECO:0007669"/>
    <property type="project" value="UniProtKB-KW"/>
</dbReference>
<evidence type="ECO:0000256" key="9">
    <source>
        <dbReference type="ARBA" id="ARBA00023002"/>
    </source>
</evidence>
<dbReference type="Gene3D" id="3.20.20.70">
    <property type="entry name" value="Aldolase class I"/>
    <property type="match status" value="1"/>
</dbReference>
<evidence type="ECO:0000256" key="1">
    <source>
        <dbReference type="ARBA" id="ARBA00001917"/>
    </source>
</evidence>
<feature type="binding site" evidence="14">
    <location>
        <position position="172"/>
    </location>
    <ligand>
        <name>FMN</name>
        <dbReference type="ChEBI" id="CHEBI:58210"/>
    </ligand>
</feature>
<evidence type="ECO:0000256" key="11">
    <source>
        <dbReference type="ARBA" id="ARBA00048802"/>
    </source>
</evidence>
<feature type="binding site" evidence="14">
    <location>
        <position position="73"/>
    </location>
    <ligand>
        <name>FMN</name>
        <dbReference type="ChEBI" id="CHEBI:58210"/>
    </ligand>
</feature>
<keyword evidence="7" id="KW-0521">NADP</keyword>
<keyword evidence="5 12" id="KW-0288">FMN</keyword>
<dbReference type="PIRSF" id="PIRSF006621">
    <property type="entry name" value="Dus"/>
    <property type="match status" value="1"/>
</dbReference>
<dbReference type="Proteomes" id="UP000004594">
    <property type="component" value="Unassembled WGS sequence"/>
</dbReference>
<dbReference type="PROSITE" id="PS01136">
    <property type="entry name" value="UPF0034"/>
    <property type="match status" value="1"/>
</dbReference>
<protein>
    <recommendedName>
        <fullName evidence="12">tRNA-dihydrouridine synthase</fullName>
        <ecNumber evidence="12">1.3.1.-</ecNumber>
    </recommendedName>
</protein>
<feature type="domain" description="DUS-like FMN-binding" evidence="15">
    <location>
        <begin position="17"/>
        <end position="316"/>
    </location>
</feature>
<evidence type="ECO:0000256" key="4">
    <source>
        <dbReference type="ARBA" id="ARBA00022630"/>
    </source>
</evidence>
<dbReference type="CDD" id="cd02801">
    <property type="entry name" value="DUS_like_FMN"/>
    <property type="match status" value="1"/>
</dbReference>
<dbReference type="GO" id="GO:0017150">
    <property type="term" value="F:tRNA dihydrouridine synthase activity"/>
    <property type="evidence" value="ECO:0007669"/>
    <property type="project" value="InterPro"/>
</dbReference>
<feature type="binding site" evidence="14">
    <location>
        <position position="142"/>
    </location>
    <ligand>
        <name>FMN</name>
        <dbReference type="ChEBI" id="CHEBI:58210"/>
    </ligand>
</feature>
<name>E4L798_9FIRM</name>
<evidence type="ECO:0000256" key="14">
    <source>
        <dbReference type="PIRSR" id="PIRSR006621-2"/>
    </source>
</evidence>
<evidence type="ECO:0000256" key="12">
    <source>
        <dbReference type="PIRNR" id="PIRNR006621"/>
    </source>
</evidence>
<evidence type="ECO:0000256" key="6">
    <source>
        <dbReference type="ARBA" id="ARBA00022694"/>
    </source>
</evidence>
<evidence type="ECO:0000313" key="17">
    <source>
        <dbReference type="Proteomes" id="UP000004594"/>
    </source>
</evidence>
<dbReference type="InterPro" id="IPR018517">
    <property type="entry name" value="tRNA_hU_synthase_CS"/>
</dbReference>
<feature type="binding site" evidence="14">
    <location>
        <begin position="19"/>
        <end position="21"/>
    </location>
    <ligand>
        <name>FMN</name>
        <dbReference type="ChEBI" id="CHEBI:58210"/>
    </ligand>
</feature>
<evidence type="ECO:0000256" key="10">
    <source>
        <dbReference type="ARBA" id="ARBA00048205"/>
    </source>
</evidence>
<dbReference type="InterPro" id="IPR001269">
    <property type="entry name" value="DUS_fam"/>
</dbReference>
<dbReference type="NCBIfam" id="TIGR00737">
    <property type="entry name" value="nifR3_yhdG"/>
    <property type="match status" value="1"/>
</dbReference>
<reference evidence="16 17" key="1">
    <citation type="submission" date="2010-11" db="EMBL/GenBank/DDBJ databases">
        <authorList>
            <person name="Durkin A.S."/>
            <person name="Madupu R."/>
            <person name="Torralba M."/>
            <person name="Gillis M."/>
            <person name="Methe B."/>
            <person name="Sutton G."/>
            <person name="Nelson K.E."/>
        </authorList>
    </citation>
    <scope>NUCLEOTIDE SEQUENCE [LARGE SCALE GENOMIC DNA]</scope>
    <source>
        <strain evidence="16 17">UPII 345-E</strain>
    </source>
</reference>
<feature type="active site" description="Proton donor" evidence="13">
    <location>
        <position position="103"/>
    </location>
</feature>
<dbReference type="OrthoDB" id="9764501at2"/>
<dbReference type="PANTHER" id="PTHR45846:SF1">
    <property type="entry name" value="TRNA-DIHYDROURIDINE(47) SYNTHASE [NAD(P)(+)]-LIKE"/>
    <property type="match status" value="1"/>
</dbReference>
<dbReference type="EMBL" id="AENT01000001">
    <property type="protein sequence ID" value="EFR43411.1"/>
    <property type="molecule type" value="Genomic_DNA"/>
</dbReference>
<comment type="similarity">
    <text evidence="12">Belongs to the dus family.</text>
</comment>
<accession>E4L798</accession>
<dbReference type="Pfam" id="PF01207">
    <property type="entry name" value="Dus"/>
    <property type="match status" value="1"/>
</dbReference>
<evidence type="ECO:0000256" key="8">
    <source>
        <dbReference type="ARBA" id="ARBA00022884"/>
    </source>
</evidence>
<dbReference type="PANTHER" id="PTHR45846">
    <property type="entry name" value="TRNA-DIHYDROURIDINE(47) SYNTHASE [NAD(P)(+)]-LIKE"/>
    <property type="match status" value="1"/>
</dbReference>
<comment type="catalytic activity">
    <reaction evidence="11">
        <text>a 5,6-dihydrouridine in tRNA + NAD(+) = a uridine in tRNA + NADH + H(+)</text>
        <dbReference type="Rhea" id="RHEA:54452"/>
        <dbReference type="Rhea" id="RHEA-COMP:13339"/>
        <dbReference type="Rhea" id="RHEA-COMP:13887"/>
        <dbReference type="ChEBI" id="CHEBI:15378"/>
        <dbReference type="ChEBI" id="CHEBI:57540"/>
        <dbReference type="ChEBI" id="CHEBI:57945"/>
        <dbReference type="ChEBI" id="CHEBI:65315"/>
        <dbReference type="ChEBI" id="CHEBI:74443"/>
    </reaction>
</comment>
<evidence type="ECO:0000256" key="5">
    <source>
        <dbReference type="ARBA" id="ARBA00022643"/>
    </source>
</evidence>
<dbReference type="GO" id="GO:0050660">
    <property type="term" value="F:flavin adenine dinucleotide binding"/>
    <property type="evidence" value="ECO:0007669"/>
    <property type="project" value="InterPro"/>
</dbReference>
<dbReference type="Gene3D" id="1.10.1200.80">
    <property type="entry name" value="Putative flavin oxidoreducatase, domain 2"/>
    <property type="match status" value="1"/>
</dbReference>
<evidence type="ECO:0000256" key="13">
    <source>
        <dbReference type="PIRSR" id="PIRSR006621-1"/>
    </source>
</evidence>
<evidence type="ECO:0000256" key="3">
    <source>
        <dbReference type="ARBA" id="ARBA00022555"/>
    </source>
</evidence>
<comment type="cofactor">
    <cofactor evidence="1 12 14">
        <name>FMN</name>
        <dbReference type="ChEBI" id="CHEBI:58210"/>
    </cofactor>
</comment>
<keyword evidence="6 12" id="KW-0819">tRNA processing</keyword>
<comment type="catalytic activity">
    <reaction evidence="10">
        <text>a 5,6-dihydrouridine in tRNA + NADP(+) = a uridine in tRNA + NADPH + H(+)</text>
        <dbReference type="Rhea" id="RHEA:23624"/>
        <dbReference type="Rhea" id="RHEA-COMP:13339"/>
        <dbReference type="Rhea" id="RHEA-COMP:13887"/>
        <dbReference type="ChEBI" id="CHEBI:15378"/>
        <dbReference type="ChEBI" id="CHEBI:57783"/>
        <dbReference type="ChEBI" id="CHEBI:58349"/>
        <dbReference type="ChEBI" id="CHEBI:65315"/>
        <dbReference type="ChEBI" id="CHEBI:74443"/>
    </reaction>
</comment>
<dbReference type="InterPro" id="IPR004652">
    <property type="entry name" value="DusB-like"/>
</dbReference>
<organism evidence="16 17">
    <name type="scientific">Dialister micraerophilus UPII 345-E</name>
    <dbReference type="NCBI Taxonomy" id="910314"/>
    <lineage>
        <taxon>Bacteria</taxon>
        <taxon>Bacillati</taxon>
        <taxon>Bacillota</taxon>
        <taxon>Negativicutes</taxon>
        <taxon>Veillonellales</taxon>
        <taxon>Veillonellaceae</taxon>
        <taxon>Dialister</taxon>
    </lineage>
</organism>
<dbReference type="AlphaFoldDB" id="E4L798"/>
<evidence type="ECO:0000259" key="15">
    <source>
        <dbReference type="Pfam" id="PF01207"/>
    </source>
</evidence>
<keyword evidence="14" id="KW-0547">Nucleotide-binding</keyword>
<evidence type="ECO:0000256" key="2">
    <source>
        <dbReference type="ARBA" id="ARBA00002790"/>
    </source>
</evidence>
<feature type="binding site" evidence="14">
    <location>
        <begin position="227"/>
        <end position="228"/>
    </location>
    <ligand>
        <name>FMN</name>
        <dbReference type="ChEBI" id="CHEBI:58210"/>
    </ligand>
</feature>
<gene>
    <name evidence="16" type="ORF">HMPREF9220_1246</name>
</gene>
<keyword evidence="4 12" id="KW-0285">Flavoprotein</keyword>
<dbReference type="EC" id="1.3.1.-" evidence="12"/>
<dbReference type="eggNOG" id="COG0042">
    <property type="taxonomic scope" value="Bacteria"/>
</dbReference>
<dbReference type="InterPro" id="IPR024036">
    <property type="entry name" value="tRNA-dHydroUridine_Synthase_C"/>
</dbReference>
<dbReference type="SUPFAM" id="SSF51395">
    <property type="entry name" value="FMN-linked oxidoreductases"/>
    <property type="match status" value="1"/>
</dbReference>
<sequence length="327" mass="35714">MKKPVIGSVKLDGWAVLAPMAGVSDLAYRVIARKHGAAMTTAEMVSSRGLYYKNEKTEEMLKIAPDEHPVALQLFGNQAEIMALAAKEVEEAGADVIDINMGCPMQKVVKNGDGCSMMKDIDNSAKVVEAMVKAVKVPVTVKMRIGWDRENLNSPELAKAVEAAGAAAITVHGRTREEMYSGKADLDAIRKVVEAVKIPVFGNGDIVDGPSAKRMMEETGCVGVAIGRAAWGNPWIFNAVNTYLESGETVEEPSWEMRLSMARTHLGNLVKEKGEYTAIREMRAHASHYFHGLPKATALRREIMKCESEGTFNQVVDLYEEELGLSE</sequence>
<keyword evidence="9 12" id="KW-0560">Oxidoreductase</keyword>
<dbReference type="RefSeq" id="WP_007553773.1">
    <property type="nucleotide sequence ID" value="NZ_AENT01000001.1"/>
</dbReference>
<dbReference type="InterPro" id="IPR013785">
    <property type="entry name" value="Aldolase_TIM"/>
</dbReference>
<comment type="caution">
    <text evidence="16">The sequence shown here is derived from an EMBL/GenBank/DDBJ whole genome shotgun (WGS) entry which is preliminary data.</text>
</comment>
<evidence type="ECO:0000313" key="16">
    <source>
        <dbReference type="EMBL" id="EFR43411.1"/>
    </source>
</evidence>
<proteinExistence type="inferred from homology"/>
<keyword evidence="3" id="KW-0820">tRNA-binding</keyword>
<comment type="function">
    <text evidence="2 12">Catalyzes the synthesis of 5,6-dihydrouridine (D), a modified base found in the D-loop of most tRNAs, via the reduction of the C5-C6 double bond in target uridines.</text>
</comment>
<dbReference type="InterPro" id="IPR035587">
    <property type="entry name" value="DUS-like_FMN-bd"/>
</dbReference>
<keyword evidence="8" id="KW-0694">RNA-binding</keyword>